<feature type="domain" description="Reverse transcriptase Ty1/copia-type" evidence="1">
    <location>
        <begin position="11"/>
        <end position="90"/>
    </location>
</feature>
<dbReference type="PANTHER" id="PTHR11439">
    <property type="entry name" value="GAG-POL-RELATED RETROTRANSPOSON"/>
    <property type="match status" value="1"/>
</dbReference>
<protein>
    <submittedName>
        <fullName evidence="2">Mitochondrial protein</fullName>
    </submittedName>
</protein>
<dbReference type="InterPro" id="IPR013103">
    <property type="entry name" value="RVT_2"/>
</dbReference>
<organism evidence="2 3">
    <name type="scientific">Cucumis melo var. makuwa</name>
    <name type="common">Oriental melon</name>
    <dbReference type="NCBI Taxonomy" id="1194695"/>
    <lineage>
        <taxon>Eukaryota</taxon>
        <taxon>Viridiplantae</taxon>
        <taxon>Streptophyta</taxon>
        <taxon>Embryophyta</taxon>
        <taxon>Tracheophyta</taxon>
        <taxon>Spermatophyta</taxon>
        <taxon>Magnoliopsida</taxon>
        <taxon>eudicotyledons</taxon>
        <taxon>Gunneridae</taxon>
        <taxon>Pentapetalae</taxon>
        <taxon>rosids</taxon>
        <taxon>fabids</taxon>
        <taxon>Cucurbitales</taxon>
        <taxon>Cucurbitaceae</taxon>
        <taxon>Benincaseae</taxon>
        <taxon>Cucumis</taxon>
    </lineage>
</organism>
<comment type="caution">
    <text evidence="2">The sequence shown here is derived from an EMBL/GenBank/DDBJ whole genome shotgun (WGS) entry which is preliminary data.</text>
</comment>
<accession>A0A5A7UVJ0</accession>
<sequence length="384" mass="43676">MEEEVDALKKNHTWNLVLKPKDVKPISCKWVYKVKTRVDGTIEIYKARLVARGFSQQYGLDYDETFNLVAKLTIVRVLLALAARDYTLVTVLNNCMHVGFSVQYVVITGLDVDHGVWTGKDSLWQNCNMIAVGICASFGSTRLICASFGSTRLICASFGSTRRICASFESTRLTRVSFGSTRLICAFYGTTGLLCRVGVQRGADRREAGRMREGHMDASGFIIASAIYLRGTTEYGLLYKKGQDCKLEGFCDADYAGDHDTQRSTTGTCLNLVVEKFLSVARDNQQLPYLPQRQSIEQQSWQHKRIFRLAENSVFHARTKHMEVYYHFIREKELQEEIEMKPIKTEDQIADIFTKGRPASKHKKFLQQLEMIERPRIVSVEGEC</sequence>
<evidence type="ECO:0000259" key="1">
    <source>
        <dbReference type="Pfam" id="PF07727"/>
    </source>
</evidence>
<gene>
    <name evidence="2" type="ORF">E6C27_scaffold430G001050</name>
</gene>
<name>A0A5A7UVJ0_CUCMM</name>
<reference evidence="2 3" key="1">
    <citation type="submission" date="2019-08" db="EMBL/GenBank/DDBJ databases">
        <title>Draft genome sequences of two oriental melons (Cucumis melo L. var makuwa).</title>
        <authorList>
            <person name="Kwon S.-Y."/>
        </authorList>
    </citation>
    <scope>NUCLEOTIDE SEQUENCE [LARGE SCALE GENOMIC DNA]</scope>
    <source>
        <strain evidence="3">cv. SW 3</strain>
        <tissue evidence="2">Leaf</tissue>
    </source>
</reference>
<dbReference type="OrthoDB" id="1740642at2759"/>
<dbReference type="AlphaFoldDB" id="A0A5A7UVJ0"/>
<proteinExistence type="predicted"/>
<evidence type="ECO:0000313" key="3">
    <source>
        <dbReference type="Proteomes" id="UP000321393"/>
    </source>
</evidence>
<dbReference type="Proteomes" id="UP000321393">
    <property type="component" value="Unassembled WGS sequence"/>
</dbReference>
<dbReference type="CDD" id="cd09272">
    <property type="entry name" value="RNase_HI_RT_Ty1"/>
    <property type="match status" value="1"/>
</dbReference>
<evidence type="ECO:0000313" key="2">
    <source>
        <dbReference type="EMBL" id="KAA0059178.1"/>
    </source>
</evidence>
<dbReference type="EMBL" id="SSTE01006526">
    <property type="protein sequence ID" value="KAA0059178.1"/>
    <property type="molecule type" value="Genomic_DNA"/>
</dbReference>
<dbReference type="PANTHER" id="PTHR11439:SF475">
    <property type="entry name" value="CYSTEINE-RICH RLK (RECEPTOR-LIKE PROTEIN KINASE) 8"/>
    <property type="match status" value="1"/>
</dbReference>
<dbReference type="Pfam" id="PF07727">
    <property type="entry name" value="RVT_2"/>
    <property type="match status" value="1"/>
</dbReference>